<dbReference type="eggNOG" id="COG2111">
    <property type="taxonomic scope" value="Bacteria"/>
</dbReference>
<reference evidence="9 10" key="1">
    <citation type="journal article" date="2010" name="Stand. Genomic Sci.">
        <title>Complete genome sequence of Spirochaeta smaragdinae type strain (SEBR 4228).</title>
        <authorList>
            <person name="Mavromatis K."/>
            <person name="Yasawong M."/>
            <person name="Chertkov O."/>
            <person name="Lapidus A."/>
            <person name="Lucas S."/>
            <person name="Nolan M."/>
            <person name="Del Rio T.G."/>
            <person name="Tice H."/>
            <person name="Cheng J.F."/>
            <person name="Pitluck S."/>
            <person name="Liolios K."/>
            <person name="Ivanova N."/>
            <person name="Tapia R."/>
            <person name="Han C."/>
            <person name="Bruce D."/>
            <person name="Goodwin L."/>
            <person name="Pati A."/>
            <person name="Chen A."/>
            <person name="Palaniappan K."/>
            <person name="Land M."/>
            <person name="Hauser L."/>
            <person name="Chang Y.J."/>
            <person name="Jeffries C.D."/>
            <person name="Detter J.C."/>
            <person name="Rohde M."/>
            <person name="Brambilla E."/>
            <person name="Spring S."/>
            <person name="Goker M."/>
            <person name="Sikorski J."/>
            <person name="Woyke T."/>
            <person name="Bristow J."/>
            <person name="Eisen J.A."/>
            <person name="Markowitz V."/>
            <person name="Hugenholtz P."/>
            <person name="Klenk H.P."/>
            <person name="Kyrpides N.C."/>
        </authorList>
    </citation>
    <scope>NUCLEOTIDE SEQUENCE [LARGE SCALE GENOMIC DNA]</scope>
    <source>
        <strain evidence="10">DSM 11293 / JCM 15392 / SEBR 4228</strain>
    </source>
</reference>
<evidence type="ECO:0000313" key="9">
    <source>
        <dbReference type="EMBL" id="ADK82856.1"/>
    </source>
</evidence>
<dbReference type="HOGENOM" id="CLU_101659_3_2_12"/>
<evidence type="ECO:0000259" key="8">
    <source>
        <dbReference type="Pfam" id="PF04039"/>
    </source>
</evidence>
<dbReference type="RefSeq" id="WP_013256315.1">
    <property type="nucleotide sequence ID" value="NC_014364.1"/>
</dbReference>
<evidence type="ECO:0000256" key="6">
    <source>
        <dbReference type="ARBA" id="ARBA00023136"/>
    </source>
</evidence>
<accession>E1R801</accession>
<proteinExistence type="inferred from homology"/>
<dbReference type="InterPro" id="IPR050622">
    <property type="entry name" value="CPA3_antiporter_subunitB"/>
</dbReference>
<keyword evidence="4 7" id="KW-0812">Transmembrane</keyword>
<keyword evidence="3" id="KW-1003">Cell membrane</keyword>
<name>E1R801_SEDSS</name>
<dbReference type="STRING" id="573413.Spirs_3770"/>
<keyword evidence="5 7" id="KW-1133">Transmembrane helix</keyword>
<feature type="transmembrane region" description="Helical" evidence="7">
    <location>
        <begin position="40"/>
        <end position="57"/>
    </location>
</feature>
<dbReference type="InterPro" id="IPR007182">
    <property type="entry name" value="MnhB"/>
</dbReference>
<protein>
    <submittedName>
        <fullName evidence="9">Na+/H+ antiporter MnhB subunit-related protein</fullName>
    </submittedName>
</protein>
<dbReference type="GO" id="GO:0005886">
    <property type="term" value="C:plasma membrane"/>
    <property type="evidence" value="ECO:0007669"/>
    <property type="project" value="UniProtKB-SubCell"/>
</dbReference>
<feature type="domain" description="Na+/H+ antiporter MnhB subunit-related protein" evidence="8">
    <location>
        <begin position="9"/>
        <end position="130"/>
    </location>
</feature>
<keyword evidence="6 7" id="KW-0472">Membrane</keyword>
<evidence type="ECO:0000256" key="1">
    <source>
        <dbReference type="ARBA" id="ARBA00004651"/>
    </source>
</evidence>
<evidence type="ECO:0000256" key="2">
    <source>
        <dbReference type="ARBA" id="ARBA00009425"/>
    </source>
</evidence>
<comment type="similarity">
    <text evidence="2">Belongs to the CPA3 antiporters (TC 2.A.63) subunit B family.</text>
</comment>
<evidence type="ECO:0000313" key="10">
    <source>
        <dbReference type="Proteomes" id="UP000002318"/>
    </source>
</evidence>
<evidence type="ECO:0000256" key="3">
    <source>
        <dbReference type="ARBA" id="ARBA00022475"/>
    </source>
</evidence>
<dbReference type="Pfam" id="PF04039">
    <property type="entry name" value="MnhB"/>
    <property type="match status" value="1"/>
</dbReference>
<evidence type="ECO:0000256" key="7">
    <source>
        <dbReference type="SAM" id="Phobius"/>
    </source>
</evidence>
<dbReference type="PANTHER" id="PTHR33932">
    <property type="entry name" value="NA(+)/H(+) ANTIPORTER SUBUNIT B"/>
    <property type="match status" value="1"/>
</dbReference>
<feature type="transmembrane region" description="Helical" evidence="7">
    <location>
        <begin position="113"/>
        <end position="138"/>
    </location>
</feature>
<dbReference type="EMBL" id="CP002116">
    <property type="protein sequence ID" value="ADK82856.1"/>
    <property type="molecule type" value="Genomic_DNA"/>
</dbReference>
<evidence type="ECO:0000256" key="4">
    <source>
        <dbReference type="ARBA" id="ARBA00022692"/>
    </source>
</evidence>
<comment type="subcellular location">
    <subcellularLocation>
        <location evidence="1">Cell membrane</location>
        <topology evidence="1">Multi-pass membrane protein</topology>
    </subcellularLocation>
</comment>
<feature type="transmembrane region" description="Helical" evidence="7">
    <location>
        <begin position="77"/>
        <end position="101"/>
    </location>
</feature>
<organism evidence="9 10">
    <name type="scientific">Sediminispirochaeta smaragdinae (strain DSM 11293 / JCM 15392 / SEBR 4228)</name>
    <name type="common">Spirochaeta smaragdinae</name>
    <dbReference type="NCBI Taxonomy" id="573413"/>
    <lineage>
        <taxon>Bacteria</taxon>
        <taxon>Pseudomonadati</taxon>
        <taxon>Spirochaetota</taxon>
        <taxon>Spirochaetia</taxon>
        <taxon>Spirochaetales</taxon>
        <taxon>Spirochaetaceae</taxon>
        <taxon>Sediminispirochaeta</taxon>
    </lineage>
</organism>
<dbReference type="OrthoDB" id="9798859at2"/>
<sequence>MSSGFKTDILDTVGRKLGPYVLLFGCYMISYGHVSPGGGFQGGVVLASGGMLILLGCREDRIEGVFPFPVLGLAEAFGFLIFLGIGISGILFAGFFLASPFDSAAESKSVIPWFIYMLNMVIGMKVGAGVGLICIALLQKS</sequence>
<dbReference type="KEGG" id="ssm:Spirs_3770"/>
<dbReference type="PANTHER" id="PTHR33932:SF4">
    <property type="entry name" value="NA(+)_H(+) ANTIPORTER SUBUNIT B"/>
    <property type="match status" value="1"/>
</dbReference>
<gene>
    <name evidence="9" type="ordered locus">Spirs_3770</name>
</gene>
<evidence type="ECO:0000256" key="5">
    <source>
        <dbReference type="ARBA" id="ARBA00022989"/>
    </source>
</evidence>
<dbReference type="Proteomes" id="UP000002318">
    <property type="component" value="Chromosome"/>
</dbReference>
<dbReference type="AlphaFoldDB" id="E1R801"/>
<keyword evidence="10" id="KW-1185">Reference proteome</keyword>